<evidence type="ECO:0000313" key="2">
    <source>
        <dbReference type="EMBL" id="KAK9275133.1"/>
    </source>
</evidence>
<dbReference type="AlphaFoldDB" id="A0AAP0RCH0"/>
<dbReference type="EMBL" id="JBBPBK010000011">
    <property type="protein sequence ID" value="KAK9275133.1"/>
    <property type="molecule type" value="Genomic_DNA"/>
</dbReference>
<dbReference type="GO" id="GO:0019005">
    <property type="term" value="C:SCF ubiquitin ligase complex"/>
    <property type="evidence" value="ECO:0007669"/>
    <property type="project" value="TreeGrafter"/>
</dbReference>
<feature type="compositionally biased region" description="Basic and acidic residues" evidence="1">
    <location>
        <begin position="252"/>
        <end position="281"/>
    </location>
</feature>
<comment type="caution">
    <text evidence="2">The sequence shown here is derived from an EMBL/GenBank/DDBJ whole genome shotgun (WGS) entry which is preliminary data.</text>
</comment>
<gene>
    <name evidence="2" type="ORF">L1049_022392</name>
</gene>
<dbReference type="SMART" id="SM00367">
    <property type="entry name" value="LRR_CC"/>
    <property type="match status" value="6"/>
</dbReference>
<evidence type="ECO:0000256" key="1">
    <source>
        <dbReference type="SAM" id="MobiDB-lite"/>
    </source>
</evidence>
<evidence type="ECO:0000313" key="3">
    <source>
        <dbReference type="Proteomes" id="UP001415857"/>
    </source>
</evidence>
<dbReference type="InterPro" id="IPR032675">
    <property type="entry name" value="LRR_dom_sf"/>
</dbReference>
<feature type="region of interest" description="Disordered" evidence="1">
    <location>
        <begin position="252"/>
        <end position="358"/>
    </location>
</feature>
<proteinExistence type="predicted"/>
<dbReference type="PANTHER" id="PTHR13318:SF101">
    <property type="entry name" value="F-BOX_LRR PROTEIN"/>
    <property type="match status" value="1"/>
</dbReference>
<feature type="compositionally biased region" description="Basic and acidic residues" evidence="1">
    <location>
        <begin position="349"/>
        <end position="358"/>
    </location>
</feature>
<dbReference type="SUPFAM" id="SSF52047">
    <property type="entry name" value="RNI-like"/>
    <property type="match status" value="1"/>
</dbReference>
<dbReference type="Gene3D" id="3.80.10.10">
    <property type="entry name" value="Ribonuclease Inhibitor"/>
    <property type="match status" value="2"/>
</dbReference>
<dbReference type="PANTHER" id="PTHR13318">
    <property type="entry name" value="PARTNER OF PAIRED, ISOFORM B-RELATED"/>
    <property type="match status" value="1"/>
</dbReference>
<organism evidence="2 3">
    <name type="scientific">Liquidambar formosana</name>
    <name type="common">Formosan gum</name>
    <dbReference type="NCBI Taxonomy" id="63359"/>
    <lineage>
        <taxon>Eukaryota</taxon>
        <taxon>Viridiplantae</taxon>
        <taxon>Streptophyta</taxon>
        <taxon>Embryophyta</taxon>
        <taxon>Tracheophyta</taxon>
        <taxon>Spermatophyta</taxon>
        <taxon>Magnoliopsida</taxon>
        <taxon>eudicotyledons</taxon>
        <taxon>Gunneridae</taxon>
        <taxon>Pentapetalae</taxon>
        <taxon>Saxifragales</taxon>
        <taxon>Altingiaceae</taxon>
        <taxon>Liquidambar</taxon>
    </lineage>
</organism>
<dbReference type="GO" id="GO:0031146">
    <property type="term" value="P:SCF-dependent proteasomal ubiquitin-dependent protein catabolic process"/>
    <property type="evidence" value="ECO:0007669"/>
    <property type="project" value="TreeGrafter"/>
</dbReference>
<dbReference type="FunFam" id="3.80.10.10:FF:000777">
    <property type="entry name" value="RNI-like superfamily protein"/>
    <property type="match status" value="1"/>
</dbReference>
<sequence>MTVLRSREIVTAQSPPKTRKRVVEPSTPAKTHEPSTHQSSPAMSVTPPSHSPDPNPNLLGLESDPVAVTRAIRRRSLRLASKLNPHEGSVQVSVLVSGGHRKRKIVAGENDGEAESENMGRGLDLGAKKDEVCDSRGKKVRVLVVNEGVKEKKMGLGGLGSVADRVTELGETELGFEEEEKEEVRKKGVRSLGESGYSTDLGSFGNVVSSTKAKRNRKLNSKFSASVVVDEDEGGKGYLNLRSGKRVAKRSIDRGVESDGDDSVHGREEGGIYKEGDELEKGPSGNQNVGVKTRRRLSSEEKGKGKLVTGGLSLNGGDPVEMGLKPKARNSKYNENAGENGPKGRRRLGREEKGKGKLVEDNILSNSSDTEVKNLVHNAVSEDIHLPENVALKDEMQVTETNTRASQSRGRYLERFRDIARKNATRFAHFTSQEEEEEENHFSSEADEEMPAQEAVPEVEDWPGPFSTAMKIIKERAMKLNILEENPSSDKIRPTNVLWVPKQRQVDRTKPLLPSLQELCMKILVKHADAICSLENVPDAMRHRLSQLLCDSRRMNNHFFDLLVCGSPTEIRVRDSSWLTEEQFTKSFGQCDTNKLTVLQLDQCGRCMPDYVLHATLARSLNSLPALTIISLKGACRLSDIGLSALVSSAPALRSINLSQCSLLTSTGIASVADSLGSDLRELYIDDCQNIDAMLVLPALKKLERLEVLSLAGIQTVCDDFVRELMIVRGQSMKELVLSDCVKLTDSSLKAIAETCFGLVALDLVNLCKLTDFALGYLVNGCLAIQTLKLCRNAFSDEAIAAFLETSGDSLKELSLNNVNKVGHSTAISLAKHSRKLLSLDLSWCRNLTNEALGLIVDSCLLLRVLKLFGCTQITNVFLDGHSNPKVQIIGLKMTPILEHLEVPYPQEGLLHYSSVP</sequence>
<feature type="region of interest" description="Disordered" evidence="1">
    <location>
        <begin position="431"/>
        <end position="461"/>
    </location>
</feature>
<reference evidence="2 3" key="1">
    <citation type="journal article" date="2024" name="Plant J.">
        <title>Genome sequences and population genomics reveal climatic adaptation and genomic divergence between two closely related sweetgum species.</title>
        <authorList>
            <person name="Xu W.Q."/>
            <person name="Ren C.Q."/>
            <person name="Zhang X.Y."/>
            <person name="Comes H.P."/>
            <person name="Liu X.H."/>
            <person name="Li Y.G."/>
            <person name="Kettle C.J."/>
            <person name="Jalonen R."/>
            <person name="Gaisberger H."/>
            <person name="Ma Y.Z."/>
            <person name="Qiu Y.X."/>
        </authorList>
    </citation>
    <scope>NUCLEOTIDE SEQUENCE [LARGE SCALE GENOMIC DNA]</scope>
    <source>
        <strain evidence="2">Hangzhou</strain>
    </source>
</reference>
<name>A0AAP0RCH0_LIQFO</name>
<dbReference type="FunFam" id="3.80.10.10:FF:001486">
    <property type="entry name" value="DNA repair protein rhp7 isoform A"/>
    <property type="match status" value="1"/>
</dbReference>
<keyword evidence="3" id="KW-1185">Reference proteome</keyword>
<dbReference type="Proteomes" id="UP001415857">
    <property type="component" value="Unassembled WGS sequence"/>
</dbReference>
<protein>
    <recommendedName>
        <fullName evidence="4">Rad7</fullName>
    </recommendedName>
</protein>
<feature type="compositionally biased region" description="Polar residues" evidence="1">
    <location>
        <begin position="36"/>
        <end position="48"/>
    </location>
</feature>
<dbReference type="InterPro" id="IPR006553">
    <property type="entry name" value="Leu-rich_rpt_Cys-con_subtyp"/>
</dbReference>
<feature type="region of interest" description="Disordered" evidence="1">
    <location>
        <begin position="1"/>
        <end position="62"/>
    </location>
</feature>
<accession>A0AAP0RCH0</accession>
<evidence type="ECO:0008006" key="4">
    <source>
        <dbReference type="Google" id="ProtNLM"/>
    </source>
</evidence>
<feature type="compositionally biased region" description="Acidic residues" evidence="1">
    <location>
        <begin position="433"/>
        <end position="461"/>
    </location>
</feature>